<accession>A0ABT4AEY3</accession>
<feature type="repeat" description="ANK" evidence="3">
    <location>
        <begin position="48"/>
        <end position="88"/>
    </location>
</feature>
<dbReference type="Gene3D" id="1.25.40.20">
    <property type="entry name" value="Ankyrin repeat-containing domain"/>
    <property type="match status" value="2"/>
</dbReference>
<reference evidence="4 5" key="1">
    <citation type="submission" date="2022-11" db="EMBL/GenBank/DDBJ databases">
        <title>Minimal conservation of predation-associated metabolite biosynthetic gene clusters underscores biosynthetic potential of Myxococcota including descriptions for ten novel species: Archangium lansinium sp. nov., Myxococcus landrumus sp. nov., Nannocystis bai.</title>
        <authorList>
            <person name="Ahearne A."/>
            <person name="Stevens C."/>
            <person name="Phillips K."/>
        </authorList>
    </citation>
    <scope>NUCLEOTIDE SEQUENCE [LARGE SCALE GENOMIC DNA]</scope>
    <source>
        <strain evidence="4 5">MIWBW</strain>
    </source>
</reference>
<feature type="repeat" description="ANK" evidence="3">
    <location>
        <begin position="160"/>
        <end position="192"/>
    </location>
</feature>
<keyword evidence="1" id="KW-0677">Repeat</keyword>
<gene>
    <name evidence="4" type="ORF">OV287_37940</name>
</gene>
<dbReference type="InterPro" id="IPR002110">
    <property type="entry name" value="Ankyrin_rpt"/>
</dbReference>
<dbReference type="Pfam" id="PF13857">
    <property type="entry name" value="Ank_5"/>
    <property type="match status" value="1"/>
</dbReference>
<dbReference type="Proteomes" id="UP001207654">
    <property type="component" value="Unassembled WGS sequence"/>
</dbReference>
<evidence type="ECO:0000313" key="5">
    <source>
        <dbReference type="Proteomes" id="UP001207654"/>
    </source>
</evidence>
<proteinExistence type="predicted"/>
<dbReference type="RefSeq" id="WP_267538924.1">
    <property type="nucleotide sequence ID" value="NZ_JAPNKA010000001.1"/>
</dbReference>
<comment type="caution">
    <text evidence="4">The sequence shown here is derived from an EMBL/GenBank/DDBJ whole genome shotgun (WGS) entry which is preliminary data.</text>
</comment>
<protein>
    <submittedName>
        <fullName evidence="4">Ankyrin repeat domain-containing protein</fullName>
    </submittedName>
</protein>
<dbReference type="SMART" id="SM00248">
    <property type="entry name" value="ANK"/>
    <property type="match status" value="3"/>
</dbReference>
<dbReference type="SUPFAM" id="SSF48403">
    <property type="entry name" value="Ankyrin repeat"/>
    <property type="match status" value="1"/>
</dbReference>
<evidence type="ECO:0000313" key="4">
    <source>
        <dbReference type="EMBL" id="MCY1080250.1"/>
    </source>
</evidence>
<dbReference type="Pfam" id="PF00023">
    <property type="entry name" value="Ank"/>
    <property type="match status" value="1"/>
</dbReference>
<dbReference type="PANTHER" id="PTHR24134">
    <property type="entry name" value="ANKYRIN REPEAT-CONTAINING PROTEIN DDB_G0279043"/>
    <property type="match status" value="1"/>
</dbReference>
<dbReference type="PANTHER" id="PTHR24134:SF9">
    <property type="entry name" value="ANKYRIN REPEAT AND SOCS BOX PROTEIN 8"/>
    <property type="match status" value="1"/>
</dbReference>
<evidence type="ECO:0000256" key="1">
    <source>
        <dbReference type="ARBA" id="ARBA00022737"/>
    </source>
</evidence>
<dbReference type="PRINTS" id="PR01415">
    <property type="entry name" value="ANKYRIN"/>
</dbReference>
<sequence length="478" mass="51362">MSVTSNGDTTQALLSLCENKRRWREELNAATVKKLVAEGADVNARNKNGMTPLHLAVQAPYTTGEPLPDVDVVRALIEAGADVNARDNHLQTPVLRVVPYDDNKANEERALEIVRVLRDAGGQVPSDVKDGRGGAFTSAGEALYREVLDAGAAIDARDDTDQTPLHRAAARGAAPVIQVLLERGAEVNALDGLGRTPLGVALRTQAEPWVAANKRQAAFKAAVGALEAAGGKSSIPYQRSDDPFAPFPVDGTALSAALKGKKLSFKHEVNSAQEVATGLHSYGDPEQSLAKLEALRESLGVAPRKAHLKGPLTLKRAFFHHGDLEVDGDLSIYRPFAVTGNVIVHGVVSDNANDSLVNVLGNVKCHALNTDGEFTVGGDIEARDVVLGYYNDHILSAGTIKARVVIEDDHATSAAVEAELHFDLDTYSQGYGEGVSERLRELFVDEVFKKDEDEEEGARLDKGELFYRISKGLPVFRK</sequence>
<organism evidence="4 5">
    <name type="scientific">Archangium lansingense</name>
    <dbReference type="NCBI Taxonomy" id="2995310"/>
    <lineage>
        <taxon>Bacteria</taxon>
        <taxon>Pseudomonadati</taxon>
        <taxon>Myxococcota</taxon>
        <taxon>Myxococcia</taxon>
        <taxon>Myxococcales</taxon>
        <taxon>Cystobacterineae</taxon>
        <taxon>Archangiaceae</taxon>
        <taxon>Archangium</taxon>
    </lineage>
</organism>
<dbReference type="InterPro" id="IPR036770">
    <property type="entry name" value="Ankyrin_rpt-contain_sf"/>
</dbReference>
<dbReference type="PROSITE" id="PS50297">
    <property type="entry name" value="ANK_REP_REGION"/>
    <property type="match status" value="2"/>
</dbReference>
<evidence type="ECO:0000256" key="3">
    <source>
        <dbReference type="PROSITE-ProRule" id="PRU00023"/>
    </source>
</evidence>
<keyword evidence="2 3" id="KW-0040">ANK repeat</keyword>
<keyword evidence="5" id="KW-1185">Reference proteome</keyword>
<name>A0ABT4AEY3_9BACT</name>
<dbReference type="EMBL" id="JAPNKA010000001">
    <property type="protein sequence ID" value="MCY1080250.1"/>
    <property type="molecule type" value="Genomic_DNA"/>
</dbReference>
<dbReference type="PROSITE" id="PS50088">
    <property type="entry name" value="ANK_REPEAT"/>
    <property type="match status" value="2"/>
</dbReference>
<evidence type="ECO:0000256" key="2">
    <source>
        <dbReference type="ARBA" id="ARBA00023043"/>
    </source>
</evidence>